<dbReference type="PANTHER" id="PTHR11005">
    <property type="entry name" value="LYSOSOMAL ACID LIPASE-RELATED"/>
    <property type="match status" value="1"/>
</dbReference>
<keyword evidence="3" id="KW-0732">Signal</keyword>
<accession>A0A091W786</accession>
<dbReference type="PhylomeDB" id="A0A091W786"/>
<sequence>TMMWLFITIAYLMCGSEKSGASPEVSMDIGEIVQYHGYPYEEHEVVTDDGYYLTMQRIPHGRDNPGSMSTSHEAEAQSSSMFCPPPKPVVLLQHGLVLEGSNWVTNLPNSSLGFILADAGYDVWIGNSRGNSWSRKHKEFEFYHQKYSDYSFHEMAVYDLPATINYILQKTGQEQLYYVAYSQGTTTGFVAFSSIPELDRKIKMFFALAPITTNSNMKSPLVRVFDLPEGLVKLILGRTVVFDKDEILKQVISSLCSYPIFKSLCCLVLYLPGGFTNSLNVVCTVQLTFLLLFQLYQSGEFKYYDYGSDNMLHYNQTTPPFYELENMKAPLAAWYGGRDWISAPEDVNITLPRITNMVYKKYIPEFVHFDFLWGMQVYEQVYKEILELMEKSA</sequence>
<evidence type="ECO:0000313" key="6">
    <source>
        <dbReference type="Proteomes" id="UP000053605"/>
    </source>
</evidence>
<feature type="non-terminal residue" evidence="5">
    <location>
        <position position="393"/>
    </location>
</feature>
<dbReference type="FunFam" id="3.40.50.1820:FF:000012">
    <property type="entry name" value="Lipase"/>
    <property type="match status" value="1"/>
</dbReference>
<evidence type="ECO:0000313" key="5">
    <source>
        <dbReference type="EMBL" id="KFR11482.1"/>
    </source>
</evidence>
<organism evidence="5 6">
    <name type="scientific">Opisthocomus hoazin</name>
    <name type="common">Hoatzin</name>
    <name type="synonym">Phasianus hoazin</name>
    <dbReference type="NCBI Taxonomy" id="30419"/>
    <lineage>
        <taxon>Eukaryota</taxon>
        <taxon>Metazoa</taxon>
        <taxon>Chordata</taxon>
        <taxon>Craniata</taxon>
        <taxon>Vertebrata</taxon>
        <taxon>Euteleostomi</taxon>
        <taxon>Archelosauria</taxon>
        <taxon>Archosauria</taxon>
        <taxon>Dinosauria</taxon>
        <taxon>Saurischia</taxon>
        <taxon>Theropoda</taxon>
        <taxon>Coelurosauria</taxon>
        <taxon>Aves</taxon>
        <taxon>Neognathae</taxon>
        <taxon>Neoaves</taxon>
        <taxon>Opisthocomiformes</taxon>
        <taxon>Opisthocomidae</taxon>
        <taxon>Opisthocomus</taxon>
    </lineage>
</organism>
<dbReference type="SUPFAM" id="SSF53474">
    <property type="entry name" value="alpha/beta-Hydrolases"/>
    <property type="match status" value="1"/>
</dbReference>
<dbReference type="STRING" id="30419.A0A091W786"/>
<evidence type="ECO:0000256" key="1">
    <source>
        <dbReference type="ARBA" id="ARBA00010701"/>
    </source>
</evidence>
<dbReference type="Proteomes" id="UP000053605">
    <property type="component" value="Unassembled WGS sequence"/>
</dbReference>
<dbReference type="AlphaFoldDB" id="A0A091W786"/>
<comment type="similarity">
    <text evidence="1">Belongs to the AB hydrolase superfamily. Lipase family.</text>
</comment>
<dbReference type="GO" id="GO:0016788">
    <property type="term" value="F:hydrolase activity, acting on ester bonds"/>
    <property type="evidence" value="ECO:0007669"/>
    <property type="project" value="InterPro"/>
</dbReference>
<gene>
    <name evidence="5" type="ORF">N306_12310</name>
</gene>
<proteinExistence type="inferred from homology"/>
<dbReference type="InterPro" id="IPR006693">
    <property type="entry name" value="AB_hydrolase_lipase"/>
</dbReference>
<dbReference type="GO" id="GO:0006629">
    <property type="term" value="P:lipid metabolic process"/>
    <property type="evidence" value="ECO:0007669"/>
    <property type="project" value="InterPro"/>
</dbReference>
<feature type="active site" description="Nucleophile" evidence="2">
    <location>
        <position position="182"/>
    </location>
</feature>
<reference evidence="5 6" key="1">
    <citation type="submission" date="2014-04" db="EMBL/GenBank/DDBJ databases">
        <title>Genome evolution of avian class.</title>
        <authorList>
            <person name="Zhang G."/>
            <person name="Li C."/>
        </authorList>
    </citation>
    <scope>NUCLEOTIDE SEQUENCE [LARGE SCALE GENOMIC DNA]</scope>
    <source>
        <strain evidence="5">BGI_N306</strain>
    </source>
</reference>
<dbReference type="InterPro" id="IPR025483">
    <property type="entry name" value="Lipase_euk"/>
</dbReference>
<dbReference type="EMBL" id="KK734918">
    <property type="protein sequence ID" value="KFR11482.1"/>
    <property type="molecule type" value="Genomic_DNA"/>
</dbReference>
<evidence type="ECO:0000259" key="4">
    <source>
        <dbReference type="Pfam" id="PF04083"/>
    </source>
</evidence>
<protein>
    <submittedName>
        <fullName evidence="5">Lipase member M</fullName>
    </submittedName>
</protein>
<dbReference type="Pfam" id="PF04083">
    <property type="entry name" value="Abhydro_lipase"/>
    <property type="match status" value="1"/>
</dbReference>
<evidence type="ECO:0000256" key="3">
    <source>
        <dbReference type="SAM" id="SignalP"/>
    </source>
</evidence>
<dbReference type="Gene3D" id="3.40.50.1820">
    <property type="entry name" value="alpha/beta hydrolase"/>
    <property type="match status" value="1"/>
</dbReference>
<feature type="signal peptide" evidence="3">
    <location>
        <begin position="1"/>
        <end position="21"/>
    </location>
</feature>
<feature type="non-terminal residue" evidence="5">
    <location>
        <position position="1"/>
    </location>
</feature>
<evidence type="ECO:0000256" key="2">
    <source>
        <dbReference type="PIRSR" id="PIRSR000862-1"/>
    </source>
</evidence>
<feature type="active site" description="Charge relay system" evidence="2">
    <location>
        <position position="339"/>
    </location>
</feature>
<name>A0A091W786_OPIHO</name>
<feature type="active site" description="Charge relay system" evidence="2">
    <location>
        <position position="368"/>
    </location>
</feature>
<keyword evidence="6" id="KW-1185">Reference proteome</keyword>
<dbReference type="PIRSF" id="PIRSF000862">
    <property type="entry name" value="Steryl_ester_lip"/>
    <property type="match status" value="1"/>
</dbReference>
<feature type="chain" id="PRO_5001883614" evidence="3">
    <location>
        <begin position="22"/>
        <end position="393"/>
    </location>
</feature>
<feature type="domain" description="Partial AB-hydrolase lipase" evidence="4">
    <location>
        <begin position="30"/>
        <end position="107"/>
    </location>
</feature>
<dbReference type="InterPro" id="IPR029058">
    <property type="entry name" value="AB_hydrolase_fold"/>
</dbReference>